<dbReference type="Pfam" id="PF00355">
    <property type="entry name" value="Rieske"/>
    <property type="match status" value="1"/>
</dbReference>
<keyword evidence="1" id="KW-0001">2Fe-2S</keyword>
<sequence>MLSAEENDYLCRVGPGTPMGALLRRYWLPICLSSDVAEPDGPPRKFRLVGEDFVVFRDSAGTVGVLDEKCMHRGASLAIGRVEDCGIRCLYHGWKFGADGTIQETPNLPDSRFRNRLRAPAHPVHEAGQIVWVYLGPADKQPPPPSYVWMNVPPGHLATTKAVQKGNFIQGVEGEIDSSHVGLLHQTEIALARTGEYDPEGIGRDRFPTTDDAPLLEVEDTKFGFHYAAIRKLGGEQEGQSYVRVTPFIMPFQALIPPMNLGFLYVPIDDTHTCTYVVTGDPAKPIDKADWLKWRSLEDVQAPDYVLHPAQDREAMVAGTSFSGVAGLIPQDALVTDSMDLIVDRSKEHLVAADIAVVRMRRLLIDAARAVEAGSDPVGLDGSVDWAKFTAGSGVVPQGVAWQTLVPTNVAD</sequence>
<dbReference type="Pfam" id="PF19301">
    <property type="entry name" value="LigXa_C"/>
    <property type="match status" value="1"/>
</dbReference>
<dbReference type="InterPro" id="IPR045623">
    <property type="entry name" value="LigXa_C"/>
</dbReference>
<evidence type="ECO:0000256" key="4">
    <source>
        <dbReference type="ARBA" id="ARBA00023004"/>
    </source>
</evidence>
<evidence type="ECO:0000259" key="6">
    <source>
        <dbReference type="PROSITE" id="PS51296"/>
    </source>
</evidence>
<dbReference type="Gene3D" id="2.102.10.10">
    <property type="entry name" value="Rieske [2Fe-2S] iron-sulphur domain"/>
    <property type="match status" value="1"/>
</dbReference>
<dbReference type="InterPro" id="IPR017941">
    <property type="entry name" value="Rieske_2Fe-2S"/>
</dbReference>
<dbReference type="SUPFAM" id="SSF55961">
    <property type="entry name" value="Bet v1-like"/>
    <property type="match status" value="1"/>
</dbReference>
<dbReference type="SUPFAM" id="SSF50022">
    <property type="entry name" value="ISP domain"/>
    <property type="match status" value="1"/>
</dbReference>
<keyword evidence="8" id="KW-1185">Reference proteome</keyword>
<dbReference type="PANTHER" id="PTHR21266">
    <property type="entry name" value="IRON-SULFUR DOMAIN CONTAINING PROTEIN"/>
    <property type="match status" value="1"/>
</dbReference>
<dbReference type="PROSITE" id="PS00570">
    <property type="entry name" value="RING_HYDROXYL_ALPHA"/>
    <property type="match status" value="1"/>
</dbReference>
<dbReference type="RefSeq" id="WP_326835232.1">
    <property type="nucleotide sequence ID" value="NZ_CP142149.1"/>
</dbReference>
<evidence type="ECO:0000256" key="1">
    <source>
        <dbReference type="ARBA" id="ARBA00022714"/>
    </source>
</evidence>
<gene>
    <name evidence="7" type="ORF">VSH64_09950</name>
</gene>
<dbReference type="PROSITE" id="PS51296">
    <property type="entry name" value="RIESKE"/>
    <property type="match status" value="1"/>
</dbReference>
<reference evidence="7 8" key="1">
    <citation type="journal article" date="2015" name="Int. J. Syst. Evol. Microbiol.">
        <title>Amycolatopsis rhabdoformis sp. nov., an actinomycete isolated from a tropical forest soil.</title>
        <authorList>
            <person name="Souza W.R."/>
            <person name="Silva R.E."/>
            <person name="Goodfellow M."/>
            <person name="Busarakam K."/>
            <person name="Figueiro F.S."/>
            <person name="Ferreira D."/>
            <person name="Rodrigues-Filho E."/>
            <person name="Moraes L.A.B."/>
            <person name="Zucchi T.D."/>
        </authorList>
    </citation>
    <scope>NUCLEOTIDE SEQUENCE [LARGE SCALE GENOMIC DNA]</scope>
    <source>
        <strain evidence="7 8">NCIMB 14900</strain>
    </source>
</reference>
<evidence type="ECO:0000256" key="5">
    <source>
        <dbReference type="ARBA" id="ARBA00023014"/>
    </source>
</evidence>
<dbReference type="InterPro" id="IPR015881">
    <property type="entry name" value="ARHD_Rieske_2Fe_2S"/>
</dbReference>
<dbReference type="Proteomes" id="UP001330812">
    <property type="component" value="Chromosome"/>
</dbReference>
<organism evidence="7 8">
    <name type="scientific">Amycolatopsis rhabdoformis</name>
    <dbReference type="NCBI Taxonomy" id="1448059"/>
    <lineage>
        <taxon>Bacteria</taxon>
        <taxon>Bacillati</taxon>
        <taxon>Actinomycetota</taxon>
        <taxon>Actinomycetes</taxon>
        <taxon>Pseudonocardiales</taxon>
        <taxon>Pseudonocardiaceae</taxon>
        <taxon>Amycolatopsis</taxon>
    </lineage>
</organism>
<feature type="domain" description="Rieske" evidence="6">
    <location>
        <begin position="27"/>
        <end position="133"/>
    </location>
</feature>
<evidence type="ECO:0000256" key="2">
    <source>
        <dbReference type="ARBA" id="ARBA00022723"/>
    </source>
</evidence>
<keyword evidence="4" id="KW-0408">Iron</keyword>
<evidence type="ECO:0000313" key="8">
    <source>
        <dbReference type="Proteomes" id="UP001330812"/>
    </source>
</evidence>
<dbReference type="InterPro" id="IPR050584">
    <property type="entry name" value="Cholesterol_7-desaturase"/>
</dbReference>
<keyword evidence="2" id="KW-0479">Metal-binding</keyword>
<dbReference type="CDD" id="cd03479">
    <property type="entry name" value="Rieske_RO_Alpha_PhDO_like"/>
    <property type="match status" value="1"/>
</dbReference>
<name>A0ABZ1IG57_9PSEU</name>
<protein>
    <submittedName>
        <fullName evidence="7">Rieske 2Fe-2S domain-containing protein</fullName>
    </submittedName>
</protein>
<proteinExistence type="predicted"/>
<dbReference type="PANTHER" id="PTHR21266:SF59">
    <property type="entry name" value="BLR4922 PROTEIN"/>
    <property type="match status" value="1"/>
</dbReference>
<dbReference type="EMBL" id="CP142149">
    <property type="protein sequence ID" value="WSE32425.1"/>
    <property type="molecule type" value="Genomic_DNA"/>
</dbReference>
<keyword evidence="3" id="KW-0560">Oxidoreductase</keyword>
<dbReference type="InterPro" id="IPR036922">
    <property type="entry name" value="Rieske_2Fe-2S_sf"/>
</dbReference>
<keyword evidence="5" id="KW-0411">Iron-sulfur</keyword>
<dbReference type="Gene3D" id="3.90.380.10">
    <property type="entry name" value="Naphthalene 1,2-dioxygenase Alpha Subunit, Chain A, domain 1"/>
    <property type="match status" value="1"/>
</dbReference>
<evidence type="ECO:0000313" key="7">
    <source>
        <dbReference type="EMBL" id="WSE32425.1"/>
    </source>
</evidence>
<evidence type="ECO:0000256" key="3">
    <source>
        <dbReference type="ARBA" id="ARBA00023002"/>
    </source>
</evidence>
<accession>A0ABZ1IG57</accession>